<feature type="domain" description="Ig-like" evidence="6">
    <location>
        <begin position="207"/>
        <end position="305"/>
    </location>
</feature>
<evidence type="ECO:0000313" key="8">
    <source>
        <dbReference type="WBParaSite" id="nRc.2.0.1.t45176-RA"/>
    </source>
</evidence>
<dbReference type="InterPro" id="IPR013098">
    <property type="entry name" value="Ig_I-set"/>
</dbReference>
<dbReference type="GO" id="GO:0043005">
    <property type="term" value="C:neuron projection"/>
    <property type="evidence" value="ECO:0007669"/>
    <property type="project" value="TreeGrafter"/>
</dbReference>
<keyword evidence="2" id="KW-0677">Repeat</keyword>
<dbReference type="Proteomes" id="UP000887565">
    <property type="component" value="Unplaced"/>
</dbReference>
<reference evidence="8" key="1">
    <citation type="submission" date="2022-11" db="UniProtKB">
        <authorList>
            <consortium name="WormBaseParasite"/>
        </authorList>
    </citation>
    <scope>IDENTIFICATION</scope>
</reference>
<dbReference type="SMART" id="SM00408">
    <property type="entry name" value="IGc2"/>
    <property type="match status" value="2"/>
</dbReference>
<dbReference type="InterPro" id="IPR036179">
    <property type="entry name" value="Ig-like_dom_sf"/>
</dbReference>
<dbReference type="InterPro" id="IPR013783">
    <property type="entry name" value="Ig-like_fold"/>
</dbReference>
<dbReference type="PANTHER" id="PTHR12231:SF218">
    <property type="entry name" value="MICROFIBRILLAR-ASSOCIATED PROTEIN 3-LIKE"/>
    <property type="match status" value="1"/>
</dbReference>
<evidence type="ECO:0000256" key="2">
    <source>
        <dbReference type="ARBA" id="ARBA00022737"/>
    </source>
</evidence>
<feature type="domain" description="Ig-like" evidence="6">
    <location>
        <begin position="323"/>
        <end position="407"/>
    </location>
</feature>
<dbReference type="InterPro" id="IPR003598">
    <property type="entry name" value="Ig_sub2"/>
</dbReference>
<dbReference type="InterPro" id="IPR051170">
    <property type="entry name" value="Neural/epithelial_adhesion"/>
</dbReference>
<feature type="region of interest" description="Disordered" evidence="5">
    <location>
        <begin position="110"/>
        <end position="129"/>
    </location>
</feature>
<evidence type="ECO:0000256" key="5">
    <source>
        <dbReference type="SAM" id="MobiDB-lite"/>
    </source>
</evidence>
<dbReference type="Gene3D" id="2.60.40.10">
    <property type="entry name" value="Immunoglobulins"/>
    <property type="match status" value="3"/>
</dbReference>
<dbReference type="CDD" id="cd00096">
    <property type="entry name" value="Ig"/>
    <property type="match status" value="1"/>
</dbReference>
<accession>A0A915L361</accession>
<sequence>MDIPVRPSADLGKARFIVLLGEQIYPEHARQASSSTVPSLLEDAWRAACSPSVLGGLAYTYNMCCSPNMLGEVEKLSTTPSMLGEQFFVLDIRLAGQIFARRASPSMLTEQRADSCPKPRYRGSCPGPGPRLGLARSGARLHKTSSFDRITNSIYNRSLEYDKKKLSHKEPLPAGHFEMRDKVSQKKATSADFHSSQIDEGFLMWFPASIGLTDNVTVEFIDKTNTNISQQDNVTLSCIANGTEKLQIRWFRNGVRIKNDQANGDKYSFVGKTLRIKQPTFAQNGVYSCEALNSAGAAKSWKSYPLFIPFNDINAFTRESFRPSNEHYFVGRNKDFEVTCTPPEGNPTPKTYWRNSKVKIGSTGRVTADDDLKLTIQSASSEDSGEYHCVAENLAGTAVGTINVHVTNQPRITFHPASSEVNEGSLVLFTCNYEGDHYPATVIEWRKTGELMPYLSYAQIHVAGASENYARVQTGRINDIER</sequence>
<keyword evidence="4" id="KW-0393">Immunoglobulin domain</keyword>
<evidence type="ECO:0000256" key="4">
    <source>
        <dbReference type="ARBA" id="ARBA00023319"/>
    </source>
</evidence>
<protein>
    <submittedName>
        <fullName evidence="8">Ig-like domain-containing protein</fullName>
    </submittedName>
</protein>
<feature type="domain" description="Ig-like" evidence="6">
    <location>
        <begin position="410"/>
        <end position="449"/>
    </location>
</feature>
<dbReference type="AlphaFoldDB" id="A0A915L361"/>
<evidence type="ECO:0000259" key="6">
    <source>
        <dbReference type="PROSITE" id="PS50835"/>
    </source>
</evidence>
<evidence type="ECO:0000256" key="3">
    <source>
        <dbReference type="ARBA" id="ARBA00023157"/>
    </source>
</evidence>
<organism evidence="7 8">
    <name type="scientific">Romanomermis culicivorax</name>
    <name type="common">Nematode worm</name>
    <dbReference type="NCBI Taxonomy" id="13658"/>
    <lineage>
        <taxon>Eukaryota</taxon>
        <taxon>Metazoa</taxon>
        <taxon>Ecdysozoa</taxon>
        <taxon>Nematoda</taxon>
        <taxon>Enoplea</taxon>
        <taxon>Dorylaimia</taxon>
        <taxon>Mermithida</taxon>
        <taxon>Mermithoidea</taxon>
        <taxon>Mermithidae</taxon>
        <taxon>Romanomermis</taxon>
    </lineage>
</organism>
<keyword evidence="1" id="KW-0732">Signal</keyword>
<dbReference type="InterPro" id="IPR003599">
    <property type="entry name" value="Ig_sub"/>
</dbReference>
<keyword evidence="7" id="KW-1185">Reference proteome</keyword>
<dbReference type="SMART" id="SM00409">
    <property type="entry name" value="IG"/>
    <property type="match status" value="2"/>
</dbReference>
<dbReference type="PROSITE" id="PS50835">
    <property type="entry name" value="IG_LIKE"/>
    <property type="match status" value="3"/>
</dbReference>
<dbReference type="SUPFAM" id="SSF48726">
    <property type="entry name" value="Immunoglobulin"/>
    <property type="match status" value="3"/>
</dbReference>
<dbReference type="InterPro" id="IPR007110">
    <property type="entry name" value="Ig-like_dom"/>
</dbReference>
<dbReference type="Pfam" id="PF07679">
    <property type="entry name" value="I-set"/>
    <property type="match status" value="2"/>
</dbReference>
<proteinExistence type="predicted"/>
<dbReference type="PANTHER" id="PTHR12231">
    <property type="entry name" value="CTX-RELATED TYPE I TRANSMEMBRANE PROTEIN"/>
    <property type="match status" value="1"/>
</dbReference>
<dbReference type="WBParaSite" id="nRc.2.0.1.t45176-RA">
    <property type="protein sequence ID" value="nRc.2.0.1.t45176-RA"/>
    <property type="gene ID" value="nRc.2.0.1.g45176"/>
</dbReference>
<evidence type="ECO:0000256" key="1">
    <source>
        <dbReference type="ARBA" id="ARBA00022729"/>
    </source>
</evidence>
<keyword evidence="3" id="KW-1015">Disulfide bond</keyword>
<dbReference type="FunFam" id="2.60.40.10:FF:000032">
    <property type="entry name" value="palladin isoform X1"/>
    <property type="match status" value="1"/>
</dbReference>
<name>A0A915L361_ROMCU</name>
<evidence type="ECO:0000313" key="7">
    <source>
        <dbReference type="Proteomes" id="UP000887565"/>
    </source>
</evidence>